<comment type="caution">
    <text evidence="1">The sequence shown here is derived from an EMBL/GenBank/DDBJ whole genome shotgun (WGS) entry which is preliminary data.</text>
</comment>
<sequence length="386" mass="42127">MPTLEVATLLGQHLGDKLRVTSAMVVMDRIVVVGTDAGCVLAFSQPSSGAEVGTVGVCVYARALHHGPVHCMCASASHLVASAGHDAAPVVQPVLNLLTNGVAQTDRLSGHTLPLTAMTFFSSGNWLATCGLGGRLIVFDTTTRSSLCDVSVGFSVRSLALSPDETTCFLGGTRIVRVDLYQNTRPVEPMIRREHPLWLQHYSWSSNGDEFVAEAPDDLFIARLTVTEDRLTAVFRPRGGSGADYAIATWRLGAVDFWLSRDFCRPADKMQVGDGEERLQCSSFRDIFFEESKEDAAPVLQANDGWDTWRRARVRLECGPPLLTLKRDEGLADCLFSALNDTPAGRLAYEEERGRILQVECDEVVRLLKAAMRRDGRKRGRSSAAA</sequence>
<dbReference type="VEuPathDB" id="TriTrypDB:TcCL_NonESM05751"/>
<accession>A0A2V2V6B2</accession>
<gene>
    <name evidence="1" type="ORF">C4B63_55g175</name>
</gene>
<dbReference type="VEuPathDB" id="TriTrypDB:TcCLB.508837.110"/>
<reference evidence="1 2" key="1">
    <citation type="journal article" date="2018" name="Microb. Genom.">
        <title>Expanding an expanded genome: long-read sequencing of Trypanosoma cruzi.</title>
        <authorList>
            <person name="Berna L."/>
            <person name="Rodriguez M."/>
            <person name="Chiribao M.L."/>
            <person name="Parodi-Talice A."/>
            <person name="Pita S."/>
            <person name="Rijo G."/>
            <person name="Alvarez-Valin F."/>
            <person name="Robello C."/>
        </authorList>
    </citation>
    <scope>NUCLEOTIDE SEQUENCE [LARGE SCALE GENOMIC DNA]</scope>
    <source>
        <strain evidence="1 2">Dm28c</strain>
    </source>
</reference>
<name>A0A2V2V6B2_TRYCR</name>
<dbReference type="Gene3D" id="2.130.10.10">
    <property type="entry name" value="YVTN repeat-like/Quinoprotein amine dehydrogenase"/>
    <property type="match status" value="1"/>
</dbReference>
<dbReference type="VEuPathDB" id="TriTrypDB:TCSYLVIO_000994"/>
<dbReference type="VEuPathDB" id="TriTrypDB:TcCLB.511383.60"/>
<dbReference type="VEuPathDB" id="TriTrypDB:C3747_320g10"/>
<evidence type="ECO:0000313" key="1">
    <source>
        <dbReference type="EMBL" id="PWU89853.1"/>
    </source>
</evidence>
<dbReference type="AlphaFoldDB" id="A0A2V2V6B2"/>
<dbReference type="VEuPathDB" id="TriTrypDB:BCY84_16027"/>
<evidence type="ECO:0000313" key="2">
    <source>
        <dbReference type="Proteomes" id="UP000246121"/>
    </source>
</evidence>
<dbReference type="VEuPathDB" id="TriTrypDB:C4B63_55g175"/>
<dbReference type="OrthoDB" id="272126at2759"/>
<proteinExistence type="predicted"/>
<dbReference type="SUPFAM" id="SSF50998">
    <property type="entry name" value="Quinoprotein alcohol dehydrogenase-like"/>
    <property type="match status" value="1"/>
</dbReference>
<dbReference type="VEuPathDB" id="TriTrypDB:TcYC6_0055920"/>
<dbReference type="InterPro" id="IPR015943">
    <property type="entry name" value="WD40/YVTN_repeat-like_dom_sf"/>
</dbReference>
<dbReference type="Pfam" id="PF00400">
    <property type="entry name" value="WD40"/>
    <property type="match status" value="1"/>
</dbReference>
<dbReference type="Proteomes" id="UP000246121">
    <property type="component" value="Unassembled WGS sequence"/>
</dbReference>
<dbReference type="VEuPathDB" id="TriTrypDB:TcG_02109"/>
<evidence type="ECO:0008006" key="3">
    <source>
        <dbReference type="Google" id="ProtNLM"/>
    </source>
</evidence>
<dbReference type="InterPro" id="IPR001680">
    <property type="entry name" value="WD40_rpt"/>
</dbReference>
<dbReference type="VEuPathDB" id="TriTrypDB:Tc_MARK_5300"/>
<dbReference type="VEuPathDB" id="TriTrypDB:TcBrA4_0005510"/>
<protein>
    <recommendedName>
        <fullName evidence="3">Guanine nucleotide-binding protein subunit beta-like protein</fullName>
    </recommendedName>
</protein>
<dbReference type="VEuPathDB" id="TriTrypDB:ECC02_003289"/>
<dbReference type="InterPro" id="IPR011047">
    <property type="entry name" value="Quinoprotein_ADH-like_sf"/>
</dbReference>
<dbReference type="VEuPathDB" id="TriTrypDB:TCDM_03907"/>
<organism evidence="1 2">
    <name type="scientific">Trypanosoma cruzi</name>
    <dbReference type="NCBI Taxonomy" id="5693"/>
    <lineage>
        <taxon>Eukaryota</taxon>
        <taxon>Discoba</taxon>
        <taxon>Euglenozoa</taxon>
        <taxon>Kinetoplastea</taxon>
        <taxon>Metakinetoplastina</taxon>
        <taxon>Trypanosomatida</taxon>
        <taxon>Trypanosomatidae</taxon>
        <taxon>Trypanosoma</taxon>
        <taxon>Schizotrypanum</taxon>
    </lineage>
</organism>
<dbReference type="EMBL" id="PRFA01000055">
    <property type="protein sequence ID" value="PWU89853.1"/>
    <property type="molecule type" value="Genomic_DNA"/>
</dbReference>
<dbReference type="SMART" id="SM00320">
    <property type="entry name" value="WD40"/>
    <property type="match status" value="2"/>
</dbReference>